<name>A0A138ZXB8_GONPJ</name>
<sequence length="284" mass="30474">MSSAGSSSPGRRIKSSESSSIYTAANSLATHHARQNGAGAGSGERRPAWTPAGDTRPGSAPPRWGSNNDATVPLLDVDPSQLQLPVPPWVPTPSLTPHANLSVRESLGVLCPVPSLSVMSLVACSRNCVPSHPNVHPSFLAHPTRPSSDPIRIVHVESRPRINPSLGRLVRGLSSSPPCALPTPTADVRFHHLKLSCRLSLVACRPNASSPSTHSGIASLKWHAARGACAPCPLLPEREGRKKKRGRKAREEKCRARVSDLIYEEDKLLAIRRPGDARLLRRKA</sequence>
<keyword evidence="3" id="KW-1185">Reference proteome</keyword>
<proteinExistence type="predicted"/>
<organism evidence="2 3">
    <name type="scientific">Gonapodya prolifera (strain JEL478)</name>
    <name type="common">Monoblepharis prolifera</name>
    <dbReference type="NCBI Taxonomy" id="1344416"/>
    <lineage>
        <taxon>Eukaryota</taxon>
        <taxon>Fungi</taxon>
        <taxon>Fungi incertae sedis</taxon>
        <taxon>Chytridiomycota</taxon>
        <taxon>Chytridiomycota incertae sedis</taxon>
        <taxon>Monoblepharidomycetes</taxon>
        <taxon>Monoblepharidales</taxon>
        <taxon>Gonapodyaceae</taxon>
        <taxon>Gonapodya</taxon>
    </lineage>
</organism>
<protein>
    <submittedName>
        <fullName evidence="2">Uncharacterized protein</fullName>
    </submittedName>
</protein>
<gene>
    <name evidence="2" type="ORF">M427DRAFT_39795</name>
</gene>
<reference evidence="2 3" key="1">
    <citation type="journal article" date="2015" name="Genome Biol. Evol.">
        <title>Phylogenomic analyses indicate that early fungi evolved digesting cell walls of algal ancestors of land plants.</title>
        <authorList>
            <person name="Chang Y."/>
            <person name="Wang S."/>
            <person name="Sekimoto S."/>
            <person name="Aerts A.L."/>
            <person name="Choi C."/>
            <person name="Clum A."/>
            <person name="LaButti K.M."/>
            <person name="Lindquist E.A."/>
            <person name="Yee Ngan C."/>
            <person name="Ohm R.A."/>
            <person name="Salamov A.A."/>
            <person name="Grigoriev I.V."/>
            <person name="Spatafora J.W."/>
            <person name="Berbee M.L."/>
        </authorList>
    </citation>
    <scope>NUCLEOTIDE SEQUENCE [LARGE SCALE GENOMIC DNA]</scope>
    <source>
        <strain evidence="2 3">JEL478</strain>
    </source>
</reference>
<dbReference type="AlphaFoldDB" id="A0A138ZXB8"/>
<feature type="region of interest" description="Disordered" evidence="1">
    <location>
        <begin position="1"/>
        <end position="74"/>
    </location>
</feature>
<dbReference type="EMBL" id="KQ965915">
    <property type="protein sequence ID" value="KXS08935.1"/>
    <property type="molecule type" value="Genomic_DNA"/>
</dbReference>
<evidence type="ECO:0000256" key="1">
    <source>
        <dbReference type="SAM" id="MobiDB-lite"/>
    </source>
</evidence>
<feature type="region of interest" description="Disordered" evidence="1">
    <location>
        <begin position="235"/>
        <end position="254"/>
    </location>
</feature>
<dbReference type="Proteomes" id="UP000070544">
    <property type="component" value="Unassembled WGS sequence"/>
</dbReference>
<accession>A0A138ZXB8</accession>
<evidence type="ECO:0000313" key="2">
    <source>
        <dbReference type="EMBL" id="KXS08935.1"/>
    </source>
</evidence>
<feature type="compositionally biased region" description="Polar residues" evidence="1">
    <location>
        <begin position="16"/>
        <end position="29"/>
    </location>
</feature>
<evidence type="ECO:0000313" key="3">
    <source>
        <dbReference type="Proteomes" id="UP000070544"/>
    </source>
</evidence>